<dbReference type="InterPro" id="IPR016658">
    <property type="entry name" value="DNA_primase_LEF1"/>
</dbReference>
<dbReference type="GO" id="GO:0003899">
    <property type="term" value="F:DNA-directed RNA polymerase activity"/>
    <property type="evidence" value="ECO:0007669"/>
    <property type="project" value="InterPro"/>
</dbReference>
<gene>
    <name evidence="1" type="primary">lef-1</name>
    <name evidence="1" type="ORF">PhopGVgp066</name>
</gene>
<dbReference type="InterPro" id="IPR002755">
    <property type="entry name" value="DNA_primase_S"/>
</dbReference>
<name>A0A1B2CS38_9BBAC</name>
<dbReference type="PIRSF" id="PIRSF016433">
    <property type="entry name" value="Viral_DNA_prim"/>
    <property type="match status" value="1"/>
</dbReference>
<dbReference type="Gene3D" id="3.90.920.10">
    <property type="entry name" value="DNA primase, PRIM domain"/>
    <property type="match status" value="1"/>
</dbReference>
<accession>A0A1B2CS38</accession>
<dbReference type="EMBL" id="KU666536">
    <property type="protein sequence ID" value="ANY57455.1"/>
    <property type="molecule type" value="Genomic_DNA"/>
</dbReference>
<reference evidence="1" key="1">
    <citation type="journal article" date="2016" name="Arch. Virol.">
        <title>The comparative analysis of complete genome sequences from two South African betabaculoviruses: Phthorimaea operculella granulovirus and Plutella xylostella granulovirus.</title>
        <authorList>
            <person name="Jukes M.D."/>
            <person name="Motsoeneng B.M."/>
            <person name="Knox C.M."/>
            <person name="Hill M.P."/>
            <person name="Moore S.D."/>
        </authorList>
    </citation>
    <scope>NUCLEOTIDE SEQUENCE</scope>
    <source>
        <strain evidence="1">SA</strain>
    </source>
</reference>
<dbReference type="CDD" id="cd00525">
    <property type="entry name" value="AE_Prim_S_like"/>
    <property type="match status" value="1"/>
</dbReference>
<protein>
    <submittedName>
        <fullName evidence="1">Late expression factor 1</fullName>
    </submittedName>
</protein>
<dbReference type="SUPFAM" id="SSF56747">
    <property type="entry name" value="Prim-pol domain"/>
    <property type="match status" value="1"/>
</dbReference>
<sequence length="233" mass="27808">MTYSDDQLLMVWSSVRFNQSRYWAFVLENGTWRHTDKNTGSKVFNNFDAFRNYVKQNGVVEIHVKQTIDNGREWVIDVDHKDTDPRIVELKNIISHATFEKFFGENCVRIMFSGNRGLHIWLDHNQFDYRACKNVREYYYDTVLKPPDVIIREFVNKGSLHDCFLRSFENEWIVRTICTLFPNIKMDDTSALIKNFYPNVDRQVFVTLKQIRAPYSFHPKSKRFNCIHKLCDN</sequence>
<evidence type="ECO:0000313" key="1">
    <source>
        <dbReference type="EMBL" id="ANY57455.1"/>
    </source>
</evidence>
<proteinExistence type="predicted"/>
<organism evidence="1">
    <name type="scientific">Phthorimaea operculella granulovirus</name>
    <dbReference type="NCBI Taxonomy" id="192584"/>
    <lineage>
        <taxon>Viruses</taxon>
        <taxon>Viruses incertae sedis</taxon>
        <taxon>Naldaviricetes</taxon>
        <taxon>Lefavirales</taxon>
        <taxon>Baculoviridae</taxon>
        <taxon>Betabaculovirus</taxon>
        <taxon>Betabaculovirus phoperculellae</taxon>
    </lineage>
</organism>
<dbReference type="GO" id="GO:0006269">
    <property type="term" value="P:DNA replication, synthesis of primer"/>
    <property type="evidence" value="ECO:0007669"/>
    <property type="project" value="InterPro"/>
</dbReference>
<dbReference type="Pfam" id="PF01896">
    <property type="entry name" value="DNA_primase_S"/>
    <property type="match status" value="1"/>
</dbReference>